<evidence type="ECO:0000256" key="2">
    <source>
        <dbReference type="ARBA" id="ARBA00023125"/>
    </source>
</evidence>
<dbReference type="SUPFAM" id="SSF46785">
    <property type="entry name" value="Winged helix' DNA-binding domain"/>
    <property type="match status" value="1"/>
</dbReference>
<evidence type="ECO:0000259" key="5">
    <source>
        <dbReference type="PROSITE" id="PS50995"/>
    </source>
</evidence>
<dbReference type="Gene3D" id="1.10.10.10">
    <property type="entry name" value="Winged helix-like DNA-binding domain superfamily/Winged helix DNA-binding domain"/>
    <property type="match status" value="1"/>
</dbReference>
<feature type="compositionally biased region" description="Basic residues" evidence="4">
    <location>
        <begin position="1"/>
        <end position="14"/>
    </location>
</feature>
<dbReference type="InterPro" id="IPR036388">
    <property type="entry name" value="WH-like_DNA-bd_sf"/>
</dbReference>
<proteinExistence type="predicted"/>
<dbReference type="PRINTS" id="PR00598">
    <property type="entry name" value="HTHMARR"/>
</dbReference>
<dbReference type="RefSeq" id="WP_115691616.1">
    <property type="nucleotide sequence ID" value="NZ_CP031417.1"/>
</dbReference>
<dbReference type="Proteomes" id="UP000254889">
    <property type="component" value="Chromosome"/>
</dbReference>
<feature type="domain" description="HTH marR-type" evidence="5">
    <location>
        <begin position="30"/>
        <end position="159"/>
    </location>
</feature>
<dbReference type="EMBL" id="CP031417">
    <property type="protein sequence ID" value="AXK81237.1"/>
    <property type="molecule type" value="Genomic_DNA"/>
</dbReference>
<evidence type="ECO:0000256" key="1">
    <source>
        <dbReference type="ARBA" id="ARBA00023015"/>
    </source>
</evidence>
<protein>
    <submittedName>
        <fullName evidence="6">MarR family transcriptional regulator</fullName>
    </submittedName>
</protein>
<reference evidence="6 7" key="1">
    <citation type="submission" date="2018-07" db="EMBL/GenBank/DDBJ databases">
        <authorList>
            <person name="Quirk P.G."/>
            <person name="Krulwich T.A."/>
        </authorList>
    </citation>
    <scope>NUCLEOTIDE SEQUENCE [LARGE SCALE GENOMIC DNA]</scope>
    <source>
        <strain evidence="6 7">CC-BB4</strain>
    </source>
</reference>
<dbReference type="InterPro" id="IPR036390">
    <property type="entry name" value="WH_DNA-bd_sf"/>
</dbReference>
<dbReference type="OrthoDB" id="7349109at2"/>
<dbReference type="GO" id="GO:0003700">
    <property type="term" value="F:DNA-binding transcription factor activity"/>
    <property type="evidence" value="ECO:0007669"/>
    <property type="project" value="InterPro"/>
</dbReference>
<dbReference type="PROSITE" id="PS50995">
    <property type="entry name" value="HTH_MARR_2"/>
    <property type="match status" value="1"/>
</dbReference>
<sequence>MLQKTTSRKSKAVRRSTPNNWHAKPLQERPGFLIRRLHQIHSALFAEECGAENITPVQYSILAALDQMNVAEQIVLSRAVGLDTTNVADVLARLERQKLVRRRVSAQDRRMKSVTLTEDGRVLLRRIDAGAARAHERTLAALPQKDRARFMRDLAKLVASNNEISRTPVGVR</sequence>
<dbReference type="GO" id="GO:0003677">
    <property type="term" value="F:DNA binding"/>
    <property type="evidence" value="ECO:0007669"/>
    <property type="project" value="UniProtKB-KW"/>
</dbReference>
<dbReference type="SMART" id="SM00347">
    <property type="entry name" value="HTH_MARR"/>
    <property type="match status" value="1"/>
</dbReference>
<dbReference type="AlphaFoldDB" id="A0A345ZWE0"/>
<organism evidence="6 7">
    <name type="scientific">Pseudolabrys taiwanensis</name>
    <dbReference type="NCBI Taxonomy" id="331696"/>
    <lineage>
        <taxon>Bacteria</taxon>
        <taxon>Pseudomonadati</taxon>
        <taxon>Pseudomonadota</taxon>
        <taxon>Alphaproteobacteria</taxon>
        <taxon>Hyphomicrobiales</taxon>
        <taxon>Xanthobacteraceae</taxon>
        <taxon>Pseudolabrys</taxon>
    </lineage>
</organism>
<dbReference type="PANTHER" id="PTHR42756">
    <property type="entry name" value="TRANSCRIPTIONAL REGULATOR, MARR"/>
    <property type="match status" value="1"/>
</dbReference>
<keyword evidence="7" id="KW-1185">Reference proteome</keyword>
<dbReference type="InterPro" id="IPR000835">
    <property type="entry name" value="HTH_MarR-typ"/>
</dbReference>
<evidence type="ECO:0000256" key="3">
    <source>
        <dbReference type="ARBA" id="ARBA00023163"/>
    </source>
</evidence>
<evidence type="ECO:0000313" key="7">
    <source>
        <dbReference type="Proteomes" id="UP000254889"/>
    </source>
</evidence>
<dbReference type="Pfam" id="PF01047">
    <property type="entry name" value="MarR"/>
    <property type="match status" value="1"/>
</dbReference>
<dbReference type="PANTHER" id="PTHR42756:SF1">
    <property type="entry name" value="TRANSCRIPTIONAL REPRESSOR OF EMRAB OPERON"/>
    <property type="match status" value="1"/>
</dbReference>
<keyword evidence="1" id="KW-0805">Transcription regulation</keyword>
<evidence type="ECO:0000256" key="4">
    <source>
        <dbReference type="SAM" id="MobiDB-lite"/>
    </source>
</evidence>
<keyword evidence="2" id="KW-0238">DNA-binding</keyword>
<accession>A0A345ZWE0</accession>
<gene>
    <name evidence="6" type="ORF">DW352_12360</name>
</gene>
<name>A0A345ZWE0_9HYPH</name>
<dbReference type="KEGG" id="ptaw:DW352_12360"/>
<keyword evidence="3" id="KW-0804">Transcription</keyword>
<feature type="region of interest" description="Disordered" evidence="4">
    <location>
        <begin position="1"/>
        <end position="25"/>
    </location>
</feature>
<evidence type="ECO:0000313" key="6">
    <source>
        <dbReference type="EMBL" id="AXK81237.1"/>
    </source>
</evidence>